<dbReference type="EMBL" id="CP000414">
    <property type="protein sequence ID" value="ABJ62931.1"/>
    <property type="molecule type" value="Genomic_DNA"/>
</dbReference>
<evidence type="ECO:0000313" key="1">
    <source>
        <dbReference type="EMBL" id="ABJ62931.1"/>
    </source>
</evidence>
<dbReference type="HOGENOM" id="CLU_3422935_0_0_9"/>
<keyword evidence="2" id="KW-1185">Reference proteome</keyword>
<gene>
    <name evidence="1" type="ordered locus">LEUM_1854</name>
</gene>
<dbReference type="KEGG" id="lme:LEUM_1854"/>
<dbReference type="Proteomes" id="UP000000362">
    <property type="component" value="Chromosome"/>
</dbReference>
<sequence length="23" mass="2656">MIKTKMKKKAEQAQLLLNALILE</sequence>
<dbReference type="AlphaFoldDB" id="Q03V41"/>
<reference evidence="1 2" key="1">
    <citation type="journal article" date="2006" name="Proc. Natl. Acad. Sci. U.S.A.">
        <title>Comparative genomics of the lactic acid bacteria.</title>
        <authorList>
            <person name="Makarova K."/>
            <person name="Slesarev A."/>
            <person name="Wolf Y."/>
            <person name="Sorokin A."/>
            <person name="Mirkin B."/>
            <person name="Koonin E."/>
            <person name="Pavlov A."/>
            <person name="Pavlova N."/>
            <person name="Karamychev V."/>
            <person name="Polouchine N."/>
            <person name="Shakhova V."/>
            <person name="Grigoriev I."/>
            <person name="Lou Y."/>
            <person name="Rohksar D."/>
            <person name="Lucas S."/>
            <person name="Huang K."/>
            <person name="Goodstein D.M."/>
            <person name="Hawkins T."/>
            <person name="Plengvidhya V."/>
            <person name="Welker D."/>
            <person name="Hughes J."/>
            <person name="Goh Y."/>
            <person name="Benson A."/>
            <person name="Baldwin K."/>
            <person name="Lee J.H."/>
            <person name="Diaz-Muniz I."/>
            <person name="Dosti B."/>
            <person name="Smeianov V."/>
            <person name="Wechter W."/>
            <person name="Barabote R."/>
            <person name="Lorca G."/>
            <person name="Altermann E."/>
            <person name="Barrangou R."/>
            <person name="Ganesan B."/>
            <person name="Xie Y."/>
            <person name="Rawsthorne H."/>
            <person name="Tamir D."/>
            <person name="Parker C."/>
            <person name="Breidt F."/>
            <person name="Broadbent J."/>
            <person name="Hutkins R."/>
            <person name="O'Sullivan D."/>
            <person name="Steele J."/>
            <person name="Unlu G."/>
            <person name="Saier M."/>
            <person name="Klaenhammer T."/>
            <person name="Richardson P."/>
            <person name="Kozyavkin S."/>
            <person name="Weimer B."/>
            <person name="Mills D."/>
        </authorList>
    </citation>
    <scope>NUCLEOTIDE SEQUENCE [LARGE SCALE GENOMIC DNA]</scope>
    <source>
        <strain evidence="2">ATCC 8293 / DSM 20343 / BCRC 11652 / CCM 1803 / JCM 6124 / NCDO 523 / NBRC 100496 / NCIMB 8023 / NCTC 12954 / NRRL B-1118 / 37Y</strain>
    </source>
</reference>
<accession>Q03V41</accession>
<evidence type="ECO:0000313" key="2">
    <source>
        <dbReference type="Proteomes" id="UP000000362"/>
    </source>
</evidence>
<protein>
    <submittedName>
        <fullName evidence="1">Uncharacterized protein</fullName>
    </submittedName>
</protein>
<organism evidence="1 2">
    <name type="scientific">Leuconostoc mesenteroides subsp. mesenteroides (strain ATCC 8293 / DSM 20343 / BCRC 11652 / CCM 1803 / JCM 6124 / NCDO 523 / NBRC 100496 / NCIMB 8023 / NCTC 12954 / NRRL B-1118 / 37Y)</name>
    <dbReference type="NCBI Taxonomy" id="203120"/>
    <lineage>
        <taxon>Bacteria</taxon>
        <taxon>Bacillati</taxon>
        <taxon>Bacillota</taxon>
        <taxon>Bacilli</taxon>
        <taxon>Lactobacillales</taxon>
        <taxon>Lactobacillaceae</taxon>
        <taxon>Leuconostoc</taxon>
    </lineage>
</organism>
<name>Q03V41_LEUMM</name>
<proteinExistence type="predicted"/>
<dbReference type="EnsemblBacteria" id="ABJ62931">
    <property type="protein sequence ID" value="ABJ62931"/>
    <property type="gene ID" value="LEUM_1854"/>
</dbReference>